<proteinExistence type="predicted"/>
<evidence type="ECO:0000313" key="1">
    <source>
        <dbReference type="EMBL" id="MPN59024.1"/>
    </source>
</evidence>
<name>A0A645JFA6_9ZZZZ</name>
<accession>A0A645JFA6</accession>
<dbReference type="EMBL" id="VSSQ01132509">
    <property type="protein sequence ID" value="MPN59024.1"/>
    <property type="molecule type" value="Genomic_DNA"/>
</dbReference>
<reference evidence="1" key="1">
    <citation type="submission" date="2019-08" db="EMBL/GenBank/DDBJ databases">
        <authorList>
            <person name="Kucharzyk K."/>
            <person name="Murdoch R.W."/>
            <person name="Higgins S."/>
            <person name="Loffler F."/>
        </authorList>
    </citation>
    <scope>NUCLEOTIDE SEQUENCE</scope>
</reference>
<protein>
    <submittedName>
        <fullName evidence="1">Uncharacterized protein</fullName>
    </submittedName>
</protein>
<organism evidence="1">
    <name type="scientific">bioreactor metagenome</name>
    <dbReference type="NCBI Taxonomy" id="1076179"/>
    <lineage>
        <taxon>unclassified sequences</taxon>
        <taxon>metagenomes</taxon>
        <taxon>ecological metagenomes</taxon>
    </lineage>
</organism>
<comment type="caution">
    <text evidence="1">The sequence shown here is derived from an EMBL/GenBank/DDBJ whole genome shotgun (WGS) entry which is preliminary data.</text>
</comment>
<sequence>MRQRGVQLAVMAKQLGARASELLRVDDEIAAWCLDEAVFDILLRLRQNQKLRPVKTTNNAAVIAMLKGGGKHGA</sequence>
<dbReference type="AlphaFoldDB" id="A0A645JFA6"/>
<gene>
    <name evidence="1" type="ORF">SDC9_206742</name>
</gene>